<dbReference type="PANTHER" id="PTHR30314:SF3">
    <property type="entry name" value="MITOCHONDRIAL DIVISION PROTEIN FSZA"/>
    <property type="match status" value="1"/>
</dbReference>
<dbReference type="CDD" id="cd02201">
    <property type="entry name" value="FtsZ_type1"/>
    <property type="match status" value="1"/>
</dbReference>
<proteinExistence type="evidence at transcript level"/>
<dbReference type="Gene3D" id="3.40.50.1440">
    <property type="entry name" value="Tubulin/FtsZ, GTPase domain"/>
    <property type="match status" value="1"/>
</dbReference>
<dbReference type="Pfam" id="PF12327">
    <property type="entry name" value="FtsZ_C"/>
    <property type="match status" value="1"/>
</dbReference>
<reference evidence="11" key="1">
    <citation type="journal article" date="2005" name="Phycol. Res.">
        <title>Isolation of the plastid FtsZ gene from Cyanophora paradoxa (Glaucocystophyceae, Glaucocystophyta).</title>
        <authorList>
            <person name="Sato M."/>
            <person name="Nishikawa T."/>
            <person name="Yamazaki T."/>
            <person name="Kawano S."/>
        </authorList>
    </citation>
    <scope>NUCLEOTIDE SEQUENCE</scope>
</reference>
<dbReference type="SMART" id="SM00864">
    <property type="entry name" value="Tubulin"/>
    <property type="match status" value="1"/>
</dbReference>
<dbReference type="PROSITE" id="PS01134">
    <property type="entry name" value="FTSZ_1"/>
    <property type="match status" value="1"/>
</dbReference>
<dbReference type="GO" id="GO:0005874">
    <property type="term" value="C:microtubule"/>
    <property type="evidence" value="ECO:0007669"/>
    <property type="project" value="InterPro"/>
</dbReference>
<evidence type="ECO:0000259" key="9">
    <source>
        <dbReference type="SMART" id="SM00864"/>
    </source>
</evidence>
<keyword evidence="7" id="KW-0717">Septation</keyword>
<dbReference type="InterPro" id="IPR018316">
    <property type="entry name" value="Tubulin/FtsZ_2-layer-sand-dom"/>
</dbReference>
<feature type="domain" description="Tubulin/FtsZ GTPase" evidence="9">
    <location>
        <begin position="123"/>
        <end position="315"/>
    </location>
</feature>
<dbReference type="PROSITE" id="PS00227">
    <property type="entry name" value="TUBULIN"/>
    <property type="match status" value="1"/>
</dbReference>
<accession>Q4W896</accession>
<dbReference type="PRINTS" id="PR00423">
    <property type="entry name" value="CELLDVISFTSZ"/>
</dbReference>
<comment type="subcellular location">
    <subcellularLocation>
        <location evidence="1">Cytoplasm</location>
    </subcellularLocation>
</comment>
<dbReference type="InterPro" id="IPR036525">
    <property type="entry name" value="Tubulin/FtsZ_GTPase_sf"/>
</dbReference>
<evidence type="ECO:0000256" key="2">
    <source>
        <dbReference type="ARBA" id="ARBA00009690"/>
    </source>
</evidence>
<dbReference type="InterPro" id="IPR017975">
    <property type="entry name" value="Tubulin_CS"/>
</dbReference>
<dbReference type="GO" id="GO:0051301">
    <property type="term" value="P:cell division"/>
    <property type="evidence" value="ECO:0007669"/>
    <property type="project" value="UniProtKB-KW"/>
</dbReference>
<gene>
    <name evidence="11" type="primary">CpFtsZ-cy</name>
</gene>
<dbReference type="FunFam" id="3.40.50.1440:FF:000023">
    <property type="entry name" value="Cell division protein FtsZ"/>
    <property type="match status" value="1"/>
</dbReference>
<keyword evidence="4" id="KW-0132">Cell division</keyword>
<dbReference type="HAMAP" id="MF_00909">
    <property type="entry name" value="FtsZ"/>
    <property type="match status" value="1"/>
</dbReference>
<dbReference type="InterPro" id="IPR024757">
    <property type="entry name" value="FtsZ_C"/>
</dbReference>
<sequence length="466" mass="48402">MESAFAVGAVRPAVPNGGVAAVNSQSLVSPQQGCKAEARAQFSYSKKAANSAKLQATRRGQFVARSAGIPAFDRFQTRSKKSAATVSTQAGSHDFLSLEPSAEPVSDAMSMLSGDSPFAEKVKIKVLGVGGGGSNAVNRMIACEIQGVDFWAINTDAQALLSSAASNRLQIGSKLTRGLGTGGDPTLGAKSAEESREELSQAIEGSDLIFITAGMGGGTGSGAAPVIARLAREMGKLTVGIVTVPFSFEGRRRQRQALEAMEELRTHVDAVIVISNDKLMRTVQDNTPVQEAFYVADDVLRQGVQGISDIITVPGLVNVDFADVRSILENSGHALLGVGTSSGKSRAQDAAETAISSPLLEFPLSRASGIVVNVSGGSDLTLHEVQRAAEKIYEMADSEANIIFGAVIDESLKGKMRVTVVAAGFQPDRVGASGGNYNVGIATGPSQPIVSPQGGPGNILFPTVKW</sequence>
<keyword evidence="6" id="KW-0342">GTP-binding</keyword>
<keyword evidence="5" id="KW-0547">Nucleotide-binding</keyword>
<dbReference type="PROSITE" id="PS01135">
    <property type="entry name" value="FTSZ_2"/>
    <property type="match status" value="1"/>
</dbReference>
<organism evidence="11">
    <name type="scientific">Cyanophora paradoxa</name>
    <dbReference type="NCBI Taxonomy" id="2762"/>
    <lineage>
        <taxon>Eukaryota</taxon>
        <taxon>Glaucocystophyceae</taxon>
        <taxon>Cyanophorales</taxon>
        <taxon>Cyanophoraceae</taxon>
        <taxon>Cyanophora</taxon>
    </lineage>
</organism>
<evidence type="ECO:0000256" key="8">
    <source>
        <dbReference type="ARBA" id="ARBA00023306"/>
    </source>
</evidence>
<keyword evidence="8" id="KW-0131">Cell cycle</keyword>
<dbReference type="PANTHER" id="PTHR30314">
    <property type="entry name" value="CELL DIVISION PROTEIN FTSZ-RELATED"/>
    <property type="match status" value="1"/>
</dbReference>
<dbReference type="InterPro" id="IPR008280">
    <property type="entry name" value="Tub_FtsZ_C"/>
</dbReference>
<dbReference type="InterPro" id="IPR003008">
    <property type="entry name" value="Tubulin_FtsZ_GTPase"/>
</dbReference>
<evidence type="ECO:0000313" key="11">
    <source>
        <dbReference type="EMBL" id="BAD99307.1"/>
    </source>
</evidence>
<comment type="similarity">
    <text evidence="2">Belongs to the FtsZ family.</text>
</comment>
<evidence type="ECO:0000256" key="1">
    <source>
        <dbReference type="ARBA" id="ARBA00004496"/>
    </source>
</evidence>
<dbReference type="SUPFAM" id="SSF52490">
    <property type="entry name" value="Tubulin nucleotide-binding domain-like"/>
    <property type="match status" value="1"/>
</dbReference>
<name>Q4W896_CYAPA</name>
<dbReference type="GO" id="GO:0007017">
    <property type="term" value="P:microtubule-based process"/>
    <property type="evidence" value="ECO:0007669"/>
    <property type="project" value="InterPro"/>
</dbReference>
<dbReference type="InterPro" id="IPR037103">
    <property type="entry name" value="Tubulin/FtsZ-like_C"/>
</dbReference>
<keyword evidence="3" id="KW-0963">Cytoplasm</keyword>
<dbReference type="GO" id="GO:0048285">
    <property type="term" value="P:organelle fission"/>
    <property type="evidence" value="ECO:0007669"/>
    <property type="project" value="TreeGrafter"/>
</dbReference>
<dbReference type="Gene3D" id="3.30.1330.20">
    <property type="entry name" value="Tubulin/FtsZ, C-terminal domain"/>
    <property type="match status" value="1"/>
</dbReference>
<protein>
    <submittedName>
        <fullName evidence="11">Plastid division protein FtsZ</fullName>
    </submittedName>
</protein>
<dbReference type="GO" id="GO:0032153">
    <property type="term" value="C:cell division site"/>
    <property type="evidence" value="ECO:0007669"/>
    <property type="project" value="TreeGrafter"/>
</dbReference>
<dbReference type="GO" id="GO:0005737">
    <property type="term" value="C:cytoplasm"/>
    <property type="evidence" value="ECO:0007669"/>
    <property type="project" value="UniProtKB-SubCell"/>
</dbReference>
<feature type="domain" description="Tubulin/FtsZ 2-layer sandwich" evidence="10">
    <location>
        <begin position="317"/>
        <end position="434"/>
    </location>
</feature>
<evidence type="ECO:0000256" key="3">
    <source>
        <dbReference type="ARBA" id="ARBA00022490"/>
    </source>
</evidence>
<dbReference type="AlphaFoldDB" id="Q4W896"/>
<dbReference type="NCBIfam" id="TIGR00065">
    <property type="entry name" value="ftsZ"/>
    <property type="match status" value="1"/>
</dbReference>
<dbReference type="GO" id="GO:0005525">
    <property type="term" value="F:GTP binding"/>
    <property type="evidence" value="ECO:0007669"/>
    <property type="project" value="UniProtKB-KW"/>
</dbReference>
<evidence type="ECO:0000256" key="6">
    <source>
        <dbReference type="ARBA" id="ARBA00023134"/>
    </source>
</evidence>
<dbReference type="EMBL" id="AB183875">
    <property type="protein sequence ID" value="BAD99307.1"/>
    <property type="molecule type" value="mRNA"/>
</dbReference>
<dbReference type="SUPFAM" id="SSF55307">
    <property type="entry name" value="Tubulin C-terminal domain-like"/>
    <property type="match status" value="1"/>
</dbReference>
<evidence type="ECO:0000256" key="5">
    <source>
        <dbReference type="ARBA" id="ARBA00022741"/>
    </source>
</evidence>
<dbReference type="InterPro" id="IPR045061">
    <property type="entry name" value="FtsZ/CetZ"/>
</dbReference>
<dbReference type="Pfam" id="PF00091">
    <property type="entry name" value="Tubulin"/>
    <property type="match status" value="1"/>
</dbReference>
<dbReference type="InterPro" id="IPR000158">
    <property type="entry name" value="Cell_div_FtsZ"/>
</dbReference>
<evidence type="ECO:0000256" key="7">
    <source>
        <dbReference type="ARBA" id="ARBA00023210"/>
    </source>
</evidence>
<evidence type="ECO:0000256" key="4">
    <source>
        <dbReference type="ARBA" id="ARBA00022618"/>
    </source>
</evidence>
<dbReference type="GO" id="GO:0003924">
    <property type="term" value="F:GTPase activity"/>
    <property type="evidence" value="ECO:0007669"/>
    <property type="project" value="InterPro"/>
</dbReference>
<dbReference type="InterPro" id="IPR020805">
    <property type="entry name" value="Cell_div_FtsZ_CS"/>
</dbReference>
<dbReference type="SMART" id="SM00865">
    <property type="entry name" value="Tubulin_C"/>
    <property type="match status" value="1"/>
</dbReference>
<evidence type="ECO:0000259" key="10">
    <source>
        <dbReference type="SMART" id="SM00865"/>
    </source>
</evidence>